<evidence type="ECO:0000313" key="3">
    <source>
        <dbReference type="EMBL" id="KYG33375.1"/>
    </source>
</evidence>
<dbReference type="PROSITE" id="PS51257">
    <property type="entry name" value="PROKAR_LIPOPROTEIN"/>
    <property type="match status" value="1"/>
</dbReference>
<dbReference type="STRING" id="519424.AZF04_16815"/>
<name>A0A161Q8E4_9BACI</name>
<feature type="region of interest" description="Disordered" evidence="1">
    <location>
        <begin position="123"/>
        <end position="145"/>
    </location>
</feature>
<dbReference type="Pfam" id="PF01297">
    <property type="entry name" value="ZnuA"/>
    <property type="match status" value="2"/>
</dbReference>
<protein>
    <recommendedName>
        <fullName evidence="5">Mn2+/Zn2+ ABC transporter substrate-binding protein</fullName>
    </recommendedName>
</protein>
<evidence type="ECO:0000313" key="4">
    <source>
        <dbReference type="Proteomes" id="UP000075806"/>
    </source>
</evidence>
<proteinExistence type="predicted"/>
<dbReference type="PANTHER" id="PTHR42953">
    <property type="entry name" value="HIGH-AFFINITY ZINC UPTAKE SYSTEM PROTEIN ZNUA-RELATED"/>
    <property type="match status" value="1"/>
</dbReference>
<dbReference type="GO" id="GO:0046872">
    <property type="term" value="F:metal ion binding"/>
    <property type="evidence" value="ECO:0007669"/>
    <property type="project" value="InterPro"/>
</dbReference>
<dbReference type="PANTHER" id="PTHR42953:SF8">
    <property type="entry name" value="ZINT DOMAIN-CONTAINING PROTEIN"/>
    <property type="match status" value="1"/>
</dbReference>
<dbReference type="Proteomes" id="UP000075806">
    <property type="component" value="Unassembled WGS sequence"/>
</dbReference>
<feature type="region of interest" description="Disordered" evidence="1">
    <location>
        <begin position="242"/>
        <end position="292"/>
    </location>
</feature>
<dbReference type="EMBL" id="LTAO01000007">
    <property type="protein sequence ID" value="KYG33375.1"/>
    <property type="molecule type" value="Genomic_DNA"/>
</dbReference>
<comment type="caution">
    <text evidence="3">The sequence shown here is derived from an EMBL/GenBank/DDBJ whole genome shotgun (WGS) entry which is preliminary data.</text>
</comment>
<dbReference type="InterPro" id="IPR006127">
    <property type="entry name" value="ZnuA-like"/>
</dbReference>
<accession>A0A161Q8E4</accession>
<keyword evidence="2" id="KW-0732">Signal</keyword>
<dbReference type="OrthoDB" id="9810636at2"/>
<dbReference type="InterPro" id="IPR050492">
    <property type="entry name" value="Bact_metal-bind_prot9"/>
</dbReference>
<gene>
    <name evidence="3" type="ORF">AZF04_16815</name>
</gene>
<feature type="chain" id="PRO_5007825886" description="Mn2+/Zn2+ ABC transporter substrate-binding protein" evidence="2">
    <location>
        <begin position="25"/>
        <end position="564"/>
    </location>
</feature>
<sequence length="564" mass="63066">MKRLFYLLITLTIIIAGCQNPSDAESNDATEENEVLTIYTSIYALADFTNKIGGEFVNAESIYPPNADAHSYELSSNDMVKVAQADAFIYSGVGMEPFADQIESALANEDVHILGAGADLSLRGESTHEHGDHEDGDHEHGENDHGANVITIEGVAHHYHTGDEVNLTASIEEDEGYDHWHWYTRESGEEEWEVVPEIGGSEYTAIAESNGLEVKVALFNNEHDIHAESESVEIVIEDHEHGDHEHGGHEHGDHEHGDHEHGDHEHGDHEHGDHEHGDDEHGDHEHGDHEHGEKTISIEGVAHHYHTGDEVNLTASIEEDEGYDHWHWYTREPGEEEWEVVPELAGAEYTAIAEMNGLEVKAALFDDEHGIYAESEAVEIVIDDHHGDNGIGDPHVFLDPIISIDLANKIKEMLVELLPEQETYFEENFVELTKQLEEIDQQLAETISNADHNQIIVSHAAYGYWEQRYGLEQLSILGLSSTQEPSQAQLVELVNVANENDLKYVTFENNVSSTIAEVIQSEIGAESLILRNMESISQEDLDNGEDYISMMKKNIETLETALNY</sequence>
<feature type="compositionally biased region" description="Basic and acidic residues" evidence="1">
    <location>
        <begin position="125"/>
        <end position="145"/>
    </location>
</feature>
<dbReference type="SUPFAM" id="SSF53807">
    <property type="entry name" value="Helical backbone' metal receptor"/>
    <property type="match status" value="2"/>
</dbReference>
<dbReference type="RefSeq" id="WP_061947915.1">
    <property type="nucleotide sequence ID" value="NZ_LTAO01000007.1"/>
</dbReference>
<evidence type="ECO:0000256" key="1">
    <source>
        <dbReference type="SAM" id="MobiDB-lite"/>
    </source>
</evidence>
<feature type="signal peptide" evidence="2">
    <location>
        <begin position="1"/>
        <end position="24"/>
    </location>
</feature>
<reference evidence="3" key="1">
    <citation type="submission" date="2016-02" db="EMBL/GenBank/DDBJ databases">
        <title>Genome sequence of Bacillus trypoxylicola KCTC 13244(T).</title>
        <authorList>
            <person name="Jeong H."/>
            <person name="Park S.-H."/>
            <person name="Choi S.-K."/>
        </authorList>
    </citation>
    <scope>NUCLEOTIDE SEQUENCE [LARGE SCALE GENOMIC DNA]</scope>
    <source>
        <strain evidence="3">KCTC 13244</strain>
    </source>
</reference>
<dbReference type="GO" id="GO:0030001">
    <property type="term" value="P:metal ion transport"/>
    <property type="evidence" value="ECO:0007669"/>
    <property type="project" value="InterPro"/>
</dbReference>
<keyword evidence="4" id="KW-1185">Reference proteome</keyword>
<organism evidence="3 4">
    <name type="scientific">Alkalihalobacillus trypoxylicola</name>
    <dbReference type="NCBI Taxonomy" id="519424"/>
    <lineage>
        <taxon>Bacteria</taxon>
        <taxon>Bacillati</taxon>
        <taxon>Bacillota</taxon>
        <taxon>Bacilli</taxon>
        <taxon>Bacillales</taxon>
        <taxon>Bacillaceae</taxon>
        <taxon>Alkalihalobacillus</taxon>
    </lineage>
</organism>
<dbReference type="AlphaFoldDB" id="A0A161Q8E4"/>
<dbReference type="Gene3D" id="3.40.50.1980">
    <property type="entry name" value="Nitrogenase molybdenum iron protein domain"/>
    <property type="match status" value="3"/>
</dbReference>
<evidence type="ECO:0008006" key="5">
    <source>
        <dbReference type="Google" id="ProtNLM"/>
    </source>
</evidence>
<evidence type="ECO:0000256" key="2">
    <source>
        <dbReference type="SAM" id="SignalP"/>
    </source>
</evidence>